<dbReference type="InterPro" id="IPR029058">
    <property type="entry name" value="AB_hydrolase_fold"/>
</dbReference>
<dbReference type="PANTHER" id="PTHR11614">
    <property type="entry name" value="PHOSPHOLIPASE-RELATED"/>
    <property type="match status" value="1"/>
</dbReference>
<evidence type="ECO:0000313" key="3">
    <source>
        <dbReference type="EMBL" id="CAD5115166.1"/>
    </source>
</evidence>
<proteinExistence type="predicted"/>
<feature type="compositionally biased region" description="Basic and acidic residues" evidence="1">
    <location>
        <begin position="267"/>
        <end position="286"/>
    </location>
</feature>
<dbReference type="SUPFAM" id="SSF53474">
    <property type="entry name" value="alpha/beta-Hydrolases"/>
    <property type="match status" value="1"/>
</dbReference>
<dbReference type="Pfam" id="PF12146">
    <property type="entry name" value="Hydrolase_4"/>
    <property type="match status" value="1"/>
</dbReference>
<dbReference type="OrthoDB" id="2498029at2759"/>
<dbReference type="AlphaFoldDB" id="A0A7I8VHM0"/>
<accession>A0A7I8VHM0</accession>
<dbReference type="Proteomes" id="UP000549394">
    <property type="component" value="Unassembled WGS sequence"/>
</dbReference>
<feature type="compositionally biased region" description="Basic and acidic residues" evidence="1">
    <location>
        <begin position="231"/>
        <end position="245"/>
    </location>
</feature>
<dbReference type="Gene3D" id="3.40.50.1820">
    <property type="entry name" value="alpha/beta hydrolase"/>
    <property type="match status" value="1"/>
</dbReference>
<keyword evidence="4" id="KW-1185">Reference proteome</keyword>
<evidence type="ECO:0000256" key="1">
    <source>
        <dbReference type="SAM" id="MobiDB-lite"/>
    </source>
</evidence>
<feature type="region of interest" description="Disordered" evidence="1">
    <location>
        <begin position="1"/>
        <end position="50"/>
    </location>
</feature>
<sequence>MEEEEVKRQDTSKDLATQLESQFIPEKTETGELTSKENDHHEISNKEEDEITCQYSEKDEAFFNTTMVTHTKVDNEATNLQETVEYEETITKSHTRLTNESVQHLISTFDEGTEAHVEQRTALLLNNNVSPNDENDENIAQSYQTHEQHLAIKLSESESEYNTDKGYVEERIVVKRTIIKSEIDGKETTEILDDTHEMTEIDNYTQRPSDTHEDPNNKLKNGEQMEIVEELNSREIDKVNDDLVSKNETSTSEEKETNTLLEANVSESEREKVQNHQNDEKITATDVEKSDNVSYTSSETSFTVSLGGSFNKRIKFQSGYRESVTNGINLYSIKMEPSVIPAKSVVFLCHDYGEHMGYMEEIGQRLTLEGHLVIGHDFVYHGRSEGLPRGMIGNFLNVVKDVLRHSNEAKRDFFNLKLFIIGQGIGGLVALHSVLRDPKLFSGLILLSPFLSKSSLMDNAAMVAFSKALSFFSPEARLFPRNDYSDLSRSADLVESYKEDVLNYHGKVHARTGIEILKAVEEATESMDDLKLPWLCLHGKSDKKAPLRGSKLLRDLSPSADKTLTEFTGAKHMLLKEIYPVKYSVFNQICVWLESRVYTA</sequence>
<feature type="compositionally biased region" description="Basic and acidic residues" evidence="1">
    <location>
        <begin position="1"/>
        <end position="13"/>
    </location>
</feature>
<feature type="region of interest" description="Disordered" evidence="1">
    <location>
        <begin position="197"/>
        <end position="286"/>
    </location>
</feature>
<dbReference type="InterPro" id="IPR051044">
    <property type="entry name" value="MAG_DAG_Lipase"/>
</dbReference>
<feature type="compositionally biased region" description="Basic and acidic residues" evidence="1">
    <location>
        <begin position="26"/>
        <end position="46"/>
    </location>
</feature>
<name>A0A7I8VHM0_9ANNE</name>
<comment type="caution">
    <text evidence="3">The sequence shown here is derived from an EMBL/GenBank/DDBJ whole genome shotgun (WGS) entry which is preliminary data.</text>
</comment>
<dbReference type="InterPro" id="IPR022742">
    <property type="entry name" value="Hydrolase_4"/>
</dbReference>
<reference evidence="3 4" key="1">
    <citation type="submission" date="2020-08" db="EMBL/GenBank/DDBJ databases">
        <authorList>
            <person name="Hejnol A."/>
        </authorList>
    </citation>
    <scope>NUCLEOTIDE SEQUENCE [LARGE SCALE GENOMIC DNA]</scope>
</reference>
<evidence type="ECO:0000313" key="4">
    <source>
        <dbReference type="Proteomes" id="UP000549394"/>
    </source>
</evidence>
<dbReference type="EMBL" id="CAJFCJ010000006">
    <property type="protein sequence ID" value="CAD5115166.1"/>
    <property type="molecule type" value="Genomic_DNA"/>
</dbReference>
<gene>
    <name evidence="3" type="ORF">DGYR_LOCUS3938</name>
</gene>
<evidence type="ECO:0000259" key="2">
    <source>
        <dbReference type="Pfam" id="PF12146"/>
    </source>
</evidence>
<feature type="domain" description="Serine aminopeptidase S33" evidence="2">
    <location>
        <begin position="342"/>
        <end position="577"/>
    </location>
</feature>
<feature type="compositionally biased region" description="Basic and acidic residues" evidence="1">
    <location>
        <begin position="209"/>
        <end position="223"/>
    </location>
</feature>
<protein>
    <submittedName>
        <fullName evidence="3">DgyrCDS4164</fullName>
    </submittedName>
</protein>
<organism evidence="3 4">
    <name type="scientific">Dimorphilus gyrociliatus</name>
    <dbReference type="NCBI Taxonomy" id="2664684"/>
    <lineage>
        <taxon>Eukaryota</taxon>
        <taxon>Metazoa</taxon>
        <taxon>Spiralia</taxon>
        <taxon>Lophotrochozoa</taxon>
        <taxon>Annelida</taxon>
        <taxon>Polychaeta</taxon>
        <taxon>Polychaeta incertae sedis</taxon>
        <taxon>Dinophilidae</taxon>
        <taxon>Dimorphilus</taxon>
    </lineage>
</organism>